<reference evidence="7" key="1">
    <citation type="submission" date="2011-05" db="EMBL/GenBank/DDBJ databases">
        <authorList>
            <person name="Richards S.R."/>
            <person name="Qu J."/>
            <person name="Jiang H."/>
            <person name="Jhangiani S.N."/>
            <person name="Agravi P."/>
            <person name="Goodspeed R."/>
            <person name="Gross S."/>
            <person name="Mandapat C."/>
            <person name="Jackson L."/>
            <person name="Mathew T."/>
            <person name="Pu L."/>
            <person name="Thornton R."/>
            <person name="Saada N."/>
            <person name="Wilczek-Boney K.B."/>
            <person name="Lee S."/>
            <person name="Kovar C."/>
            <person name="Wu Y."/>
            <person name="Scherer S.E."/>
            <person name="Worley K.C."/>
            <person name="Muzny D.M."/>
            <person name="Gibbs R."/>
        </authorList>
    </citation>
    <scope>NUCLEOTIDE SEQUENCE</scope>
    <source>
        <strain evidence="7">Brora</strain>
    </source>
</reference>
<dbReference type="GO" id="GO:0046872">
    <property type="term" value="F:metal ion binding"/>
    <property type="evidence" value="ECO:0007669"/>
    <property type="project" value="InterPro"/>
</dbReference>
<dbReference type="GO" id="GO:0000014">
    <property type="term" value="F:single-stranded DNA endodeoxyribonuclease activity"/>
    <property type="evidence" value="ECO:0007669"/>
    <property type="project" value="TreeGrafter"/>
</dbReference>
<feature type="domain" description="ENPP1-3/EXOG-like endonuclease/phosphodiesterase" evidence="4">
    <location>
        <begin position="83"/>
        <end position="295"/>
    </location>
</feature>
<dbReference type="InterPro" id="IPR044929">
    <property type="entry name" value="DNA/RNA_non-sp_Endonuclease_sf"/>
</dbReference>
<evidence type="ECO:0000256" key="2">
    <source>
        <dbReference type="ARBA" id="ARBA00022722"/>
    </source>
</evidence>
<evidence type="ECO:0000259" key="5">
    <source>
        <dbReference type="SMART" id="SM00892"/>
    </source>
</evidence>
<dbReference type="SMART" id="SM00892">
    <property type="entry name" value="Endonuclease_NS"/>
    <property type="match status" value="1"/>
</dbReference>
<dbReference type="InterPro" id="IPR020821">
    <property type="entry name" value="ENPP1-3/EXOG-like_nuc-like"/>
</dbReference>
<protein>
    <recommendedName>
        <fullName evidence="8">DNA/RNA non-specific endonuclease domain-containing protein</fullName>
    </recommendedName>
</protein>
<evidence type="ECO:0000256" key="1">
    <source>
        <dbReference type="ARBA" id="ARBA00010052"/>
    </source>
</evidence>
<dbReference type="GO" id="GO:0006309">
    <property type="term" value="P:apoptotic DNA fragmentation"/>
    <property type="evidence" value="ECO:0007669"/>
    <property type="project" value="TreeGrafter"/>
</dbReference>
<evidence type="ECO:0000313" key="6">
    <source>
        <dbReference type="EnsemblMetazoa" id="SMAR004286-PA"/>
    </source>
</evidence>
<keyword evidence="3" id="KW-0378">Hydrolase</keyword>
<dbReference type="PANTHER" id="PTHR13966:SF5">
    <property type="entry name" value="ENDONUCLEASE G, MITOCHONDRIAL"/>
    <property type="match status" value="1"/>
</dbReference>
<dbReference type="GO" id="GO:0005634">
    <property type="term" value="C:nucleus"/>
    <property type="evidence" value="ECO:0007669"/>
    <property type="project" value="TreeGrafter"/>
</dbReference>
<dbReference type="PANTHER" id="PTHR13966">
    <property type="entry name" value="ENDONUCLEASE RELATED"/>
    <property type="match status" value="1"/>
</dbReference>
<reference evidence="6" key="2">
    <citation type="submission" date="2015-02" db="UniProtKB">
        <authorList>
            <consortium name="EnsemblMetazoa"/>
        </authorList>
    </citation>
    <scope>IDENTIFICATION</scope>
</reference>
<dbReference type="EnsemblMetazoa" id="SMAR004286-RA">
    <property type="protein sequence ID" value="SMAR004286-PA"/>
    <property type="gene ID" value="SMAR004286"/>
</dbReference>
<dbReference type="Pfam" id="PF01223">
    <property type="entry name" value="Endonuclease_NS"/>
    <property type="match status" value="1"/>
</dbReference>
<dbReference type="PhylomeDB" id="T1IT42"/>
<evidence type="ECO:0000256" key="3">
    <source>
        <dbReference type="ARBA" id="ARBA00022759"/>
    </source>
</evidence>
<evidence type="ECO:0000259" key="4">
    <source>
        <dbReference type="SMART" id="SM00477"/>
    </source>
</evidence>
<dbReference type="Gene3D" id="3.40.570.10">
    <property type="entry name" value="Extracellular Endonuclease, subunit A"/>
    <property type="match status" value="1"/>
</dbReference>
<dbReference type="SUPFAM" id="SSF54060">
    <property type="entry name" value="His-Me finger endonucleases"/>
    <property type="match status" value="1"/>
</dbReference>
<comment type="similarity">
    <text evidence="1">Belongs to the DNA/RNA non-specific endonuclease family.</text>
</comment>
<keyword evidence="7" id="KW-1185">Reference proteome</keyword>
<dbReference type="PROSITE" id="PS51257">
    <property type="entry name" value="PROKAR_LIPOPROTEIN"/>
    <property type="match status" value="1"/>
</dbReference>
<dbReference type="STRING" id="126957.T1IT42"/>
<name>T1IT42_STRMM</name>
<evidence type="ECO:0008006" key="8">
    <source>
        <dbReference type="Google" id="ProtNLM"/>
    </source>
</evidence>
<feature type="domain" description="DNA/RNA non-specific endonuclease/pyrophosphatase/phosphodiesterase" evidence="5">
    <location>
        <begin position="82"/>
        <end position="300"/>
    </location>
</feature>
<keyword evidence="2" id="KW-0540">Nuclease</keyword>
<dbReference type="InterPro" id="IPR001604">
    <property type="entry name" value="Endo_G_ENPP1-like_dom"/>
</dbReference>
<dbReference type="GO" id="GO:0005743">
    <property type="term" value="C:mitochondrial inner membrane"/>
    <property type="evidence" value="ECO:0007669"/>
    <property type="project" value="TreeGrafter"/>
</dbReference>
<dbReference type="Proteomes" id="UP000014500">
    <property type="component" value="Unassembled WGS sequence"/>
</dbReference>
<dbReference type="InterPro" id="IPR040255">
    <property type="entry name" value="Non-specific_endonuclease"/>
</dbReference>
<sequence>MANIRLLCLITTGLGCYYTNSLDKWRQHAFTVKAQPMGRHTTRPARPDLATGSADVFIPTHKSPLLCRLGRFGLPERDILMDYYDFEISYDNLTKIPNWVAEHLTYDNLKQSETKCYVQGSMVQKEDRVHPYYQSTALDYNSANAEFTKGFLLSGKSHQHAEESIRHSARLSNIAPLSKALAQNATWSDLEAFTRYLTSQYLDVYVFSGPIFIPNSNSNYMEYEVIGDNQVAVPTHFFKIIIGRCKEDIQKLSIGCYIIPNDSTVANHQINEYRVCLLELERKAGFKLFDEGFCPYSEDLMTADEFVQNKVNLMAQVGLTL</sequence>
<keyword evidence="3" id="KW-0255">Endonuclease</keyword>
<evidence type="ECO:0000313" key="7">
    <source>
        <dbReference type="Proteomes" id="UP000014500"/>
    </source>
</evidence>
<dbReference type="InterPro" id="IPR044925">
    <property type="entry name" value="His-Me_finger_sf"/>
</dbReference>
<dbReference type="GO" id="GO:0003676">
    <property type="term" value="F:nucleic acid binding"/>
    <property type="evidence" value="ECO:0007669"/>
    <property type="project" value="InterPro"/>
</dbReference>
<dbReference type="GO" id="GO:0004521">
    <property type="term" value="F:RNA endonuclease activity"/>
    <property type="evidence" value="ECO:0007669"/>
    <property type="project" value="TreeGrafter"/>
</dbReference>
<dbReference type="AlphaFoldDB" id="T1IT42"/>
<dbReference type="eggNOG" id="KOG3721">
    <property type="taxonomic scope" value="Eukaryota"/>
</dbReference>
<dbReference type="HOGENOM" id="CLU_055174_0_0_1"/>
<accession>T1IT42</accession>
<organism evidence="6 7">
    <name type="scientific">Strigamia maritima</name>
    <name type="common">European centipede</name>
    <name type="synonym">Geophilus maritimus</name>
    <dbReference type="NCBI Taxonomy" id="126957"/>
    <lineage>
        <taxon>Eukaryota</taxon>
        <taxon>Metazoa</taxon>
        <taxon>Ecdysozoa</taxon>
        <taxon>Arthropoda</taxon>
        <taxon>Myriapoda</taxon>
        <taxon>Chilopoda</taxon>
        <taxon>Pleurostigmophora</taxon>
        <taxon>Geophilomorpha</taxon>
        <taxon>Linotaeniidae</taxon>
        <taxon>Strigamia</taxon>
    </lineage>
</organism>
<proteinExistence type="inferred from homology"/>
<dbReference type="SMART" id="SM00477">
    <property type="entry name" value="NUC"/>
    <property type="match status" value="1"/>
</dbReference>
<dbReference type="EMBL" id="JH431461">
    <property type="status" value="NOT_ANNOTATED_CDS"/>
    <property type="molecule type" value="Genomic_DNA"/>
</dbReference>